<proteinExistence type="predicted"/>
<name>A0A2P2QCW7_RHIMU</name>
<accession>A0A2P2QCW7</accession>
<evidence type="ECO:0000313" key="1">
    <source>
        <dbReference type="EMBL" id="MBX64815.1"/>
    </source>
</evidence>
<dbReference type="EMBL" id="GGEC01084331">
    <property type="protein sequence ID" value="MBX64815.1"/>
    <property type="molecule type" value="Transcribed_RNA"/>
</dbReference>
<reference evidence="1" key="1">
    <citation type="submission" date="2018-02" db="EMBL/GenBank/DDBJ databases">
        <title>Rhizophora mucronata_Transcriptome.</title>
        <authorList>
            <person name="Meera S.P."/>
            <person name="Sreeshan A."/>
            <person name="Augustine A."/>
        </authorList>
    </citation>
    <scope>NUCLEOTIDE SEQUENCE</scope>
    <source>
        <tissue evidence="1">Leaf</tissue>
    </source>
</reference>
<sequence length="15" mass="1776">MIIGDWEGGVERREE</sequence>
<organism evidence="1">
    <name type="scientific">Rhizophora mucronata</name>
    <name type="common">Asiatic mangrove</name>
    <dbReference type="NCBI Taxonomy" id="61149"/>
    <lineage>
        <taxon>Eukaryota</taxon>
        <taxon>Viridiplantae</taxon>
        <taxon>Streptophyta</taxon>
        <taxon>Embryophyta</taxon>
        <taxon>Tracheophyta</taxon>
        <taxon>Spermatophyta</taxon>
        <taxon>Magnoliopsida</taxon>
        <taxon>eudicotyledons</taxon>
        <taxon>Gunneridae</taxon>
        <taxon>Pentapetalae</taxon>
        <taxon>rosids</taxon>
        <taxon>fabids</taxon>
        <taxon>Malpighiales</taxon>
        <taxon>Rhizophoraceae</taxon>
        <taxon>Rhizophora</taxon>
    </lineage>
</organism>
<protein>
    <submittedName>
        <fullName evidence="1">Uncharacterized protein</fullName>
    </submittedName>
</protein>